<proteinExistence type="predicted"/>
<feature type="transmembrane region" description="Helical" evidence="1">
    <location>
        <begin position="54"/>
        <end position="77"/>
    </location>
</feature>
<feature type="transmembrane region" description="Helical" evidence="1">
    <location>
        <begin position="83"/>
        <end position="104"/>
    </location>
</feature>
<feature type="transmembrane region" description="Helical" evidence="1">
    <location>
        <begin position="219"/>
        <end position="239"/>
    </location>
</feature>
<feature type="transmembrane region" description="Helical" evidence="1">
    <location>
        <begin position="245"/>
        <end position="263"/>
    </location>
</feature>
<dbReference type="EMBL" id="PP577105">
    <property type="protein sequence ID" value="XCA87950.1"/>
    <property type="molecule type" value="Genomic_DNA"/>
</dbReference>
<keyword evidence="2" id="KW-0496">Mitochondrion</keyword>
<feature type="transmembrane region" description="Helical" evidence="1">
    <location>
        <begin position="28"/>
        <end position="47"/>
    </location>
</feature>
<accession>A0AAU7YQQ9</accession>
<evidence type="ECO:0000313" key="2">
    <source>
        <dbReference type="EMBL" id="XCA87950.1"/>
    </source>
</evidence>
<dbReference type="AlphaFoldDB" id="A0AAU7YQQ9"/>
<name>A0AAU7YQQ9_9TREM</name>
<protein>
    <submittedName>
        <fullName evidence="2">NADH dehydrogenase subunit 2</fullName>
    </submittedName>
</protein>
<feature type="transmembrane region" description="Helical" evidence="1">
    <location>
        <begin position="188"/>
        <end position="207"/>
    </location>
</feature>
<keyword evidence="1" id="KW-1133">Transmembrane helix</keyword>
<keyword evidence="1" id="KW-0812">Transmembrane</keyword>
<feature type="transmembrane region" description="Helical" evidence="1">
    <location>
        <begin position="111"/>
        <end position="131"/>
    </location>
</feature>
<organism evidence="2">
    <name type="scientific">Scaphanocephalus sp</name>
    <dbReference type="NCBI Taxonomy" id="3050632"/>
    <lineage>
        <taxon>Eukaryota</taxon>
        <taxon>Metazoa</taxon>
        <taxon>Spiralia</taxon>
        <taxon>Lophotrochozoa</taxon>
        <taxon>Platyhelminthes</taxon>
        <taxon>Trematoda</taxon>
        <taxon>Digenea</taxon>
        <taxon>Opisthorchiida</taxon>
        <taxon>Opisthorchiata</taxon>
        <taxon>Heterophyidae</taxon>
        <taxon>Scaphanocephalus</taxon>
    </lineage>
</organism>
<geneLocation type="mitochondrion" evidence="2"/>
<feature type="transmembrane region" description="Helical" evidence="1">
    <location>
        <begin position="137"/>
        <end position="156"/>
    </location>
</feature>
<evidence type="ECO:0000256" key="1">
    <source>
        <dbReference type="SAM" id="Phobius"/>
    </source>
</evidence>
<gene>
    <name evidence="2" type="primary">ND2</name>
</gene>
<sequence length="289" mass="32728">MRGLILSSFSVLCVLVFSVALFFSDNLLMFWLFLELATLGLIPSFFLHLESGVLGSLFSYIIVSGVSSSLVICGLLFDEFLLLTVVGFLIKFGLFPFLGWVYVVVLSSNWLVVWGLSTFLKSAFLFFSFFLSGGWDLWIVELCCVFTFLVIALLFWVCTTSWLYYWCHVMISSSAALVVMAVELSVDVLFWLFLVYILWATLVIWLLSYFEGFEVGGAMFYFLCVFILVSFPGSLAIFYKLVIGFSVYSCGLLVFSSWVVYNISEQFYLVKYLVSSGVPRSEWSGSVMV</sequence>
<feature type="transmembrane region" description="Helical" evidence="1">
    <location>
        <begin position="163"/>
        <end position="182"/>
    </location>
</feature>
<keyword evidence="1" id="KW-0472">Membrane</keyword>
<reference evidence="2" key="1">
    <citation type="journal article" date="2024" name="Parasitology">
        <title>Expanding on expansus: A new species of Scaphanocephalus from North America and the Caribbean based on molecular and morphological data.</title>
        <authorList>
            <person name="Locke S.A."/>
            <person name="Calhoun D.M."/>
            <person name="Valencia Cruz J.M."/>
            <person name="Ebbs E.T."/>
            <person name="Diaz Pernett S.C."/>
            <person name="Tkach V.V."/>
            <person name="Kinsella J.M."/>
            <person name="Freeman M.A."/>
            <person name="Blanar C.A."/>
            <person name="Johnson P.T.J."/>
        </authorList>
    </citation>
    <scope>NUCLEOTIDE SEQUENCE</scope>
</reference>